<evidence type="ECO:0000256" key="3">
    <source>
        <dbReference type="ARBA" id="ARBA00022475"/>
    </source>
</evidence>
<reference evidence="8 9" key="1">
    <citation type="submission" date="2022-10" db="EMBL/GenBank/DDBJ databases">
        <title>Ruegeria sp. nov., isolated from ocean surface water.</title>
        <authorList>
            <person name="He W."/>
            <person name="Wang L."/>
            <person name="Zhang D.-F."/>
        </authorList>
    </citation>
    <scope>NUCLEOTIDE SEQUENCE [LARGE SCALE GENOMIC DNA]</scope>
    <source>
        <strain evidence="8 9">WL0004</strain>
    </source>
</reference>
<gene>
    <name evidence="8" type="primary">nrfD</name>
    <name evidence="8" type="ORF">OEZ49_08940</name>
</gene>
<feature type="transmembrane region" description="Helical" evidence="7">
    <location>
        <begin position="364"/>
        <end position="385"/>
    </location>
</feature>
<feature type="transmembrane region" description="Helical" evidence="7">
    <location>
        <begin position="312"/>
        <end position="335"/>
    </location>
</feature>
<feature type="transmembrane region" description="Helical" evidence="7">
    <location>
        <begin position="130"/>
        <end position="150"/>
    </location>
</feature>
<feature type="transmembrane region" description="Helical" evidence="7">
    <location>
        <begin position="278"/>
        <end position="300"/>
    </location>
</feature>
<keyword evidence="5 7" id="KW-1133">Transmembrane helix</keyword>
<name>A0ABT2WPQ3_9RHOB</name>
<feature type="transmembrane region" description="Helical" evidence="7">
    <location>
        <begin position="170"/>
        <end position="189"/>
    </location>
</feature>
<comment type="subcellular location">
    <subcellularLocation>
        <location evidence="1">Cell membrane</location>
        <topology evidence="1">Multi-pass membrane protein</topology>
    </subcellularLocation>
</comment>
<feature type="transmembrane region" description="Helical" evidence="7">
    <location>
        <begin position="92"/>
        <end position="110"/>
    </location>
</feature>
<evidence type="ECO:0000256" key="2">
    <source>
        <dbReference type="ARBA" id="ARBA00008929"/>
    </source>
</evidence>
<dbReference type="EMBL" id="JAOVQN010000007">
    <property type="protein sequence ID" value="MCU9837891.1"/>
    <property type="molecule type" value="Genomic_DNA"/>
</dbReference>
<protein>
    <submittedName>
        <fullName evidence="8">Polysulfide reductase NrfD</fullName>
    </submittedName>
</protein>
<evidence type="ECO:0000313" key="8">
    <source>
        <dbReference type="EMBL" id="MCU9837891.1"/>
    </source>
</evidence>
<evidence type="ECO:0000256" key="6">
    <source>
        <dbReference type="ARBA" id="ARBA00023136"/>
    </source>
</evidence>
<comment type="caution">
    <text evidence="8">The sequence shown here is derived from an EMBL/GenBank/DDBJ whole genome shotgun (WGS) entry which is preliminary data.</text>
</comment>
<feature type="transmembrane region" description="Helical" evidence="7">
    <location>
        <begin position="238"/>
        <end position="258"/>
    </location>
</feature>
<accession>A0ABT2WPQ3</accession>
<evidence type="ECO:0000313" key="9">
    <source>
        <dbReference type="Proteomes" id="UP001321014"/>
    </source>
</evidence>
<sequence length="401" mass="42831">MAIDRTLYREVPATRALWGAGLLLASFLVAGLASFFYVEHHGHAVTGMTNQVVWGMPHVFAIFLIVAASGALNVASMASVFDKVVYKPLSRLSGILAISLLAGGLLVLVLDLGRPDRLLVQLTHFNFSSIFTWNILLYSGFIAVVAVYLWVQMDRTVHPKWTKPAGVLAFVWRLALTTGTGSIFGWLVARPGYDAAIMAPLFIAMSFALGLAVYVLVLQALCALSGRALGPERVGDMIRLLGLFVAAVLYFTAVQHLTNLYATEHKGFEHFILVDGGVYTTLFWGVQVLLGGLVPLAMIYAGKARRQGMPTLVSALVILGGLAQIYVIVIGGQAYPMELFPGYSVSSDFFDGAVAAYVPSLPEILLGLGGVAFALVATGVGAKVLRVLPSNLSDSNPVTKG</sequence>
<comment type="similarity">
    <text evidence="2">Belongs to the NrfD family.</text>
</comment>
<evidence type="ECO:0000256" key="1">
    <source>
        <dbReference type="ARBA" id="ARBA00004651"/>
    </source>
</evidence>
<feature type="transmembrane region" description="Helical" evidence="7">
    <location>
        <begin position="58"/>
        <end position="80"/>
    </location>
</feature>
<feature type="transmembrane region" description="Helical" evidence="7">
    <location>
        <begin position="195"/>
        <end position="217"/>
    </location>
</feature>
<dbReference type="PANTHER" id="PTHR34856">
    <property type="entry name" value="PROTEIN NRFD"/>
    <property type="match status" value="1"/>
</dbReference>
<keyword evidence="9" id="KW-1185">Reference proteome</keyword>
<keyword evidence="4 7" id="KW-0812">Transmembrane</keyword>
<dbReference type="Gene3D" id="1.20.1630.10">
    <property type="entry name" value="Formate dehydrogenase/DMSO reductase domain"/>
    <property type="match status" value="1"/>
</dbReference>
<proteinExistence type="inferred from homology"/>
<evidence type="ECO:0000256" key="7">
    <source>
        <dbReference type="SAM" id="Phobius"/>
    </source>
</evidence>
<feature type="transmembrane region" description="Helical" evidence="7">
    <location>
        <begin position="16"/>
        <end position="38"/>
    </location>
</feature>
<organism evidence="8 9">
    <name type="scientific">Ruegeria marisflavi</name>
    <dbReference type="NCBI Taxonomy" id="2984152"/>
    <lineage>
        <taxon>Bacteria</taxon>
        <taxon>Pseudomonadati</taxon>
        <taxon>Pseudomonadota</taxon>
        <taxon>Alphaproteobacteria</taxon>
        <taxon>Rhodobacterales</taxon>
        <taxon>Roseobacteraceae</taxon>
        <taxon>Ruegeria</taxon>
    </lineage>
</organism>
<dbReference type="Proteomes" id="UP001321014">
    <property type="component" value="Unassembled WGS sequence"/>
</dbReference>
<dbReference type="InterPro" id="IPR005614">
    <property type="entry name" value="NrfD-like"/>
</dbReference>
<dbReference type="PANTHER" id="PTHR34856:SF2">
    <property type="entry name" value="PROTEIN NRFD"/>
    <property type="match status" value="1"/>
</dbReference>
<keyword evidence="6 7" id="KW-0472">Membrane</keyword>
<keyword evidence="3" id="KW-1003">Cell membrane</keyword>
<evidence type="ECO:0000256" key="4">
    <source>
        <dbReference type="ARBA" id="ARBA00022692"/>
    </source>
</evidence>
<dbReference type="RefSeq" id="WP_263387979.1">
    <property type="nucleotide sequence ID" value="NZ_JAOVQN010000007.1"/>
</dbReference>
<dbReference type="InterPro" id="IPR052049">
    <property type="entry name" value="Electron_transfer_protein"/>
</dbReference>
<evidence type="ECO:0000256" key="5">
    <source>
        <dbReference type="ARBA" id="ARBA00022989"/>
    </source>
</evidence>
<dbReference type="Pfam" id="PF03916">
    <property type="entry name" value="NrfD"/>
    <property type="match status" value="1"/>
</dbReference>